<dbReference type="SUPFAM" id="SSF56300">
    <property type="entry name" value="Metallo-dependent phosphatases"/>
    <property type="match status" value="1"/>
</dbReference>
<reference evidence="7" key="2">
    <citation type="submission" date="2015-01" db="EMBL/GenBank/DDBJ databases">
        <title>Evolutionary Origins and Diversification of the Mycorrhizal Mutualists.</title>
        <authorList>
            <consortium name="DOE Joint Genome Institute"/>
            <consortium name="Mycorrhizal Genomics Consortium"/>
            <person name="Kohler A."/>
            <person name="Kuo A."/>
            <person name="Nagy L.G."/>
            <person name="Floudas D."/>
            <person name="Copeland A."/>
            <person name="Barry K.W."/>
            <person name="Cichocki N."/>
            <person name="Veneault-Fourrey C."/>
            <person name="LaButti K."/>
            <person name="Lindquist E.A."/>
            <person name="Lipzen A."/>
            <person name="Lundell T."/>
            <person name="Morin E."/>
            <person name="Murat C."/>
            <person name="Riley R."/>
            <person name="Ohm R."/>
            <person name="Sun H."/>
            <person name="Tunlid A."/>
            <person name="Henrissat B."/>
            <person name="Grigoriev I.V."/>
            <person name="Hibbett D.S."/>
            <person name="Martin F."/>
        </authorList>
    </citation>
    <scope>NUCLEOTIDE SEQUENCE [LARGE SCALE GENOMIC DNA]</scope>
    <source>
        <strain evidence="7">F 1598</strain>
    </source>
</reference>
<dbReference type="GO" id="GO:0003993">
    <property type="term" value="F:acid phosphatase activity"/>
    <property type="evidence" value="ECO:0007669"/>
    <property type="project" value="UniProtKB-EC"/>
</dbReference>
<dbReference type="Pfam" id="PF14008">
    <property type="entry name" value="Metallophos_C"/>
    <property type="match status" value="1"/>
</dbReference>
<dbReference type="GO" id="GO:0046872">
    <property type="term" value="F:metal ion binding"/>
    <property type="evidence" value="ECO:0007669"/>
    <property type="project" value="InterPro"/>
</dbReference>
<keyword evidence="7" id="KW-1185">Reference proteome</keyword>
<dbReference type="EC" id="3.1.3.2" evidence="4"/>
<dbReference type="Pfam" id="PF00149">
    <property type="entry name" value="Metallophos"/>
    <property type="match status" value="1"/>
</dbReference>
<organism evidence="6 7">
    <name type="scientific">Piloderma croceum (strain F 1598)</name>
    <dbReference type="NCBI Taxonomy" id="765440"/>
    <lineage>
        <taxon>Eukaryota</taxon>
        <taxon>Fungi</taxon>
        <taxon>Dikarya</taxon>
        <taxon>Basidiomycota</taxon>
        <taxon>Agaricomycotina</taxon>
        <taxon>Agaricomycetes</taxon>
        <taxon>Agaricomycetidae</taxon>
        <taxon>Atheliales</taxon>
        <taxon>Atheliaceae</taxon>
        <taxon>Piloderma</taxon>
    </lineage>
</organism>
<dbReference type="STRING" id="765440.A0A0C3FKP0"/>
<feature type="chain" id="PRO_5005111099" description="Purple acid phosphatase" evidence="4">
    <location>
        <begin position="18"/>
        <end position="534"/>
    </location>
</feature>
<evidence type="ECO:0000256" key="1">
    <source>
        <dbReference type="ARBA" id="ARBA00022729"/>
    </source>
</evidence>
<dbReference type="HOGENOM" id="CLU_013387_2_2_1"/>
<dbReference type="CDD" id="cd00063">
    <property type="entry name" value="FN3"/>
    <property type="match status" value="1"/>
</dbReference>
<evidence type="ECO:0000313" key="7">
    <source>
        <dbReference type="Proteomes" id="UP000054166"/>
    </source>
</evidence>
<dbReference type="InterPro" id="IPR004843">
    <property type="entry name" value="Calcineurin-like_PHP"/>
</dbReference>
<keyword evidence="1 4" id="KW-0732">Signal</keyword>
<dbReference type="InterPro" id="IPR015914">
    <property type="entry name" value="PAPs_N"/>
</dbReference>
<name>A0A0C3FKP0_PILCF</name>
<evidence type="ECO:0000256" key="4">
    <source>
        <dbReference type="RuleBase" id="RU361203"/>
    </source>
</evidence>
<dbReference type="InterPro" id="IPR008963">
    <property type="entry name" value="Purple_acid_Pase-like_N"/>
</dbReference>
<dbReference type="Proteomes" id="UP000054166">
    <property type="component" value="Unassembled WGS sequence"/>
</dbReference>
<dbReference type="InParanoid" id="A0A0C3FKP0"/>
<proteinExistence type="inferred from homology"/>
<keyword evidence="3" id="KW-0325">Glycoprotein</keyword>
<comment type="catalytic activity">
    <reaction evidence="4">
        <text>a phosphate monoester + H2O = an alcohol + phosphate</text>
        <dbReference type="Rhea" id="RHEA:15017"/>
        <dbReference type="ChEBI" id="CHEBI:15377"/>
        <dbReference type="ChEBI" id="CHEBI:30879"/>
        <dbReference type="ChEBI" id="CHEBI:43474"/>
        <dbReference type="ChEBI" id="CHEBI:67140"/>
        <dbReference type="EC" id="3.1.3.2"/>
    </reaction>
</comment>
<dbReference type="Gene3D" id="3.60.21.10">
    <property type="match status" value="1"/>
</dbReference>
<dbReference type="SUPFAM" id="SSF49363">
    <property type="entry name" value="Purple acid phosphatase, N-terminal domain"/>
    <property type="match status" value="1"/>
</dbReference>
<dbReference type="PANTHER" id="PTHR22953:SF145">
    <property type="entry name" value="PURPLE ACID PHOSPHATASE"/>
    <property type="match status" value="1"/>
</dbReference>
<dbReference type="PANTHER" id="PTHR22953">
    <property type="entry name" value="ACID PHOSPHATASE RELATED"/>
    <property type="match status" value="1"/>
</dbReference>
<dbReference type="PROSITE" id="PS50853">
    <property type="entry name" value="FN3"/>
    <property type="match status" value="1"/>
</dbReference>
<dbReference type="InterPro" id="IPR039331">
    <property type="entry name" value="PAPs-like"/>
</dbReference>
<dbReference type="InterPro" id="IPR003961">
    <property type="entry name" value="FN3_dom"/>
</dbReference>
<keyword evidence="2 4" id="KW-0378">Hydrolase</keyword>
<dbReference type="Gene3D" id="2.60.40.380">
    <property type="entry name" value="Purple acid phosphatase-like, N-terminal"/>
    <property type="match status" value="1"/>
</dbReference>
<feature type="signal peptide" evidence="4">
    <location>
        <begin position="1"/>
        <end position="17"/>
    </location>
</feature>
<dbReference type="Pfam" id="PF16656">
    <property type="entry name" value="Pur_ac_phosph_N"/>
    <property type="match status" value="1"/>
</dbReference>
<dbReference type="EMBL" id="KN833003">
    <property type="protein sequence ID" value="KIM80544.1"/>
    <property type="molecule type" value="Genomic_DNA"/>
</dbReference>
<evidence type="ECO:0000256" key="2">
    <source>
        <dbReference type="ARBA" id="ARBA00022801"/>
    </source>
</evidence>
<sequence>MLRSLLLAASAALLVNAVNDFSSLSCLVESKGVHVPGTVPCNPHEPLQHRLAYGGPDGMMVSWSTHARLDVPTVWYGESPLSLSNEATGYSVTYPTSRVHDNHVKLTGLKPHTKYWYRTSFQNCAGCAYRSTGTFTTARLAGDHNSFSFAFVADLGLMGADGLSTDVGPLGGASAAANPLGPHDKNTMQSLLESKDTFEFVAHGGDELYADYFIKESWQGYFGNNSLIPNMTSVVEGYNSLSEQFYDQMTPLTSTKPYMVAPGNHEANCDNGGTTDVVHNITYTTSICTPGQTNFTGYINHYRMPSDISGGKGNFWYSFDYGLAHFIILDTETDFPEGLQAPDEFGGFDAGANSGPFGYPNEQIKWFEKDLANVNRDITPWILVMQHRPWYIGTPENSSSNVCLTCQLAFEPTMVKYGVDAYFAGHTHLYERNKPTANYVVDPAGLHNPKYPWNIVNGCGGHYDGLDPMNKTLPYYADAGFNAVYGWSRVTVHNYTHLTHDFIASRNGTTLDSATLYKEHKNDGRKGKGGKRGP</sequence>
<dbReference type="OrthoDB" id="45007at2759"/>
<evidence type="ECO:0000313" key="6">
    <source>
        <dbReference type="EMBL" id="KIM80544.1"/>
    </source>
</evidence>
<dbReference type="InterPro" id="IPR029052">
    <property type="entry name" value="Metallo-depent_PP-like"/>
</dbReference>
<gene>
    <name evidence="6" type="ORF">PILCRDRAFT_822271</name>
</gene>
<dbReference type="InterPro" id="IPR041792">
    <property type="entry name" value="MPP_PAP"/>
</dbReference>
<protein>
    <recommendedName>
        <fullName evidence="4">Purple acid phosphatase</fullName>
        <ecNumber evidence="4">3.1.3.2</ecNumber>
    </recommendedName>
</protein>
<evidence type="ECO:0000256" key="3">
    <source>
        <dbReference type="ARBA" id="ARBA00023180"/>
    </source>
</evidence>
<dbReference type="InterPro" id="IPR025733">
    <property type="entry name" value="PAPs_C"/>
</dbReference>
<accession>A0A0C3FKP0</accession>
<dbReference type="AlphaFoldDB" id="A0A0C3FKP0"/>
<reference evidence="6 7" key="1">
    <citation type="submission" date="2014-04" db="EMBL/GenBank/DDBJ databases">
        <authorList>
            <consortium name="DOE Joint Genome Institute"/>
            <person name="Kuo A."/>
            <person name="Tarkka M."/>
            <person name="Buscot F."/>
            <person name="Kohler A."/>
            <person name="Nagy L.G."/>
            <person name="Floudas D."/>
            <person name="Copeland A."/>
            <person name="Barry K.W."/>
            <person name="Cichocki N."/>
            <person name="Veneault-Fourrey C."/>
            <person name="LaButti K."/>
            <person name="Lindquist E.A."/>
            <person name="Lipzen A."/>
            <person name="Lundell T."/>
            <person name="Morin E."/>
            <person name="Murat C."/>
            <person name="Sun H."/>
            <person name="Tunlid A."/>
            <person name="Henrissat B."/>
            <person name="Grigoriev I.V."/>
            <person name="Hibbett D.S."/>
            <person name="Martin F."/>
            <person name="Nordberg H.P."/>
            <person name="Cantor M.N."/>
            <person name="Hua S.X."/>
        </authorList>
    </citation>
    <scope>NUCLEOTIDE SEQUENCE [LARGE SCALE GENOMIC DNA]</scope>
    <source>
        <strain evidence="6 7">F 1598</strain>
    </source>
</reference>
<feature type="domain" description="Fibronectin type-III" evidence="5">
    <location>
        <begin position="43"/>
        <end position="141"/>
    </location>
</feature>
<comment type="similarity">
    <text evidence="4">Belongs to the metallophosphoesterase superfamily. Purple acid phosphatase family.</text>
</comment>
<dbReference type="CDD" id="cd00839">
    <property type="entry name" value="MPP_PAPs"/>
    <property type="match status" value="1"/>
</dbReference>
<evidence type="ECO:0000259" key="5">
    <source>
        <dbReference type="PROSITE" id="PS50853"/>
    </source>
</evidence>